<feature type="zinc finger region" description="C3H1-type" evidence="6">
    <location>
        <begin position="806"/>
        <end position="833"/>
    </location>
</feature>
<evidence type="ECO:0000256" key="1">
    <source>
        <dbReference type="ARBA" id="ARBA00022723"/>
    </source>
</evidence>
<dbReference type="GO" id="GO:0003723">
    <property type="term" value="F:RNA binding"/>
    <property type="evidence" value="ECO:0007669"/>
    <property type="project" value="TreeGrafter"/>
</dbReference>
<dbReference type="GO" id="GO:0008270">
    <property type="term" value="F:zinc ion binding"/>
    <property type="evidence" value="ECO:0007669"/>
    <property type="project" value="UniProtKB-KW"/>
</dbReference>
<name>A0A430QFY3_SCHBO</name>
<protein>
    <recommendedName>
        <fullName evidence="7">C3H1-type domain-containing protein</fullName>
    </recommendedName>
</protein>
<evidence type="ECO:0000256" key="4">
    <source>
        <dbReference type="ARBA" id="ARBA00022833"/>
    </source>
</evidence>
<dbReference type="EMBL" id="QMKO01001784">
    <property type="protein sequence ID" value="RTG86584.1"/>
    <property type="molecule type" value="Genomic_DNA"/>
</dbReference>
<dbReference type="Gene3D" id="3.30.1370.210">
    <property type="match status" value="2"/>
</dbReference>
<feature type="domain" description="C3H1-type" evidence="7">
    <location>
        <begin position="229"/>
        <end position="256"/>
    </location>
</feature>
<evidence type="ECO:0000256" key="3">
    <source>
        <dbReference type="ARBA" id="ARBA00022771"/>
    </source>
</evidence>
<dbReference type="GO" id="GO:0043484">
    <property type="term" value="P:regulation of RNA splicing"/>
    <property type="evidence" value="ECO:0007669"/>
    <property type="project" value="TreeGrafter"/>
</dbReference>
<reference evidence="8 9" key="1">
    <citation type="journal article" date="2019" name="PLoS Pathog.">
        <title>Genome sequence of the bovine parasite Schistosoma bovis Tanzania.</title>
        <authorList>
            <person name="Oey H."/>
            <person name="Zakrzewski M."/>
            <person name="Gobert G."/>
            <person name="Gravermann K."/>
            <person name="Stoye J."/>
            <person name="Jones M."/>
            <person name="Mcmanus D."/>
            <person name="Krause L."/>
        </authorList>
    </citation>
    <scope>NUCLEOTIDE SEQUENCE [LARGE SCALE GENOMIC DNA]</scope>
    <source>
        <strain evidence="8 9">TAN1997</strain>
    </source>
</reference>
<feature type="domain" description="C3H1-type" evidence="7">
    <location>
        <begin position="806"/>
        <end position="833"/>
    </location>
</feature>
<keyword evidence="2" id="KW-0677">Repeat</keyword>
<evidence type="ECO:0000259" key="7">
    <source>
        <dbReference type="PROSITE" id="PS50103"/>
    </source>
</evidence>
<accession>A0A430QFY3</accession>
<evidence type="ECO:0000256" key="2">
    <source>
        <dbReference type="ARBA" id="ARBA00022737"/>
    </source>
</evidence>
<dbReference type="PANTHER" id="PTHR12675">
    <property type="entry name" value="MUSCLEBLIND-LIKE PROTEIN"/>
    <property type="match status" value="1"/>
</dbReference>
<feature type="zinc finger region" description="C3H1-type" evidence="6">
    <location>
        <begin position="840"/>
        <end position="866"/>
    </location>
</feature>
<dbReference type="PROSITE" id="PS50103">
    <property type="entry name" value="ZF_C3H1"/>
    <property type="match status" value="3"/>
</dbReference>
<sequence>MFFLRSLFLERHSPLSNPFPNNCSTTTTSECNECFKPDLTVLQSAIPFLTKPLLAIAGFSNTNDIPGSTPTSFSIQPASRVQAHQQNLTFGNVDSPNLSGSSSLSSSLVSLHSAPNSCVTNQQISTSPVSVHSNHVSSGSRDSRWLKLRVCTSVFGISNSPLQNNTIRSEKEPMDIENKCSIKLEDTSTKNECSSTTSCQNENESSFHCCVLGSTCPYAHPPVTVRVENGYVTVCYDFIKRKLCKFSHCKYYHPPPHQIEAIIKRGDEQRKLLENQQRLSELRTSNLISMQPLQQTLPTGLPILSSVASRWPPTTLLQSTVGGSVYGTYLTPLNSVPDPASLSASALLAAAAVLQQANQVASVLPTSSTLSSCSIFPHDSVISKSTINNDTSSSVDSESKFLSFNNCNAVTCLANPMSNRQIQQYQSVQQQQTNAANLPSTVAAFIPTTSVDNYVSSIVTSNSEVASNTAANPFTSLIRSGMKREANIASGSFENDLEMHKWLPTKRANLSTSSSLDGTSQNKESTVVCNSDEKLERSCQNSETKCRMPDSGTSFPAIFTCGSFNPGFTPINSCTDIGTSHVNPEVTNVLNPLSMSIYGLPFSSQPAASLYTPSQFIYPPLYSMNNGCDAPNPMTSAAAALALNNFLIQQQQQLQSHQLLRTQLSTVSNQQLSGSGLYSSYVPSSTLATATALAAAHQPPAHDVHTNASNNTFQHQQQALLLSLILRSQQTHLAAAQVAAAGYLSQNDTSRLPPIPNLQNHGCVLDSSCPVPGALGHLSSGLYGTSFCSQNPMTNVAYINEKGHLLETLPICRDFKAGKCRRNSECRYVHLVDENVEVNQGRVTVCRDAAKGRCTRIPCKYYHIPLFAISANRSMALNSALASVTGFPTISTL</sequence>
<organism evidence="8 9">
    <name type="scientific">Schistosoma bovis</name>
    <name type="common">Blood fluke</name>
    <dbReference type="NCBI Taxonomy" id="6184"/>
    <lineage>
        <taxon>Eukaryota</taxon>
        <taxon>Metazoa</taxon>
        <taxon>Spiralia</taxon>
        <taxon>Lophotrochozoa</taxon>
        <taxon>Platyhelminthes</taxon>
        <taxon>Trematoda</taxon>
        <taxon>Digenea</taxon>
        <taxon>Strigeidida</taxon>
        <taxon>Schistosomatoidea</taxon>
        <taxon>Schistosomatidae</taxon>
        <taxon>Schistosoma</taxon>
    </lineage>
</organism>
<feature type="zinc finger region" description="C3H1-type" evidence="6">
    <location>
        <begin position="229"/>
        <end position="256"/>
    </location>
</feature>
<keyword evidence="1 6" id="KW-0479">Metal-binding</keyword>
<proteinExistence type="inferred from homology"/>
<dbReference type="SMART" id="SM00356">
    <property type="entry name" value="ZnF_C3H1"/>
    <property type="match status" value="4"/>
</dbReference>
<comment type="similarity">
    <text evidence="5">Belongs to the muscleblind family.</text>
</comment>
<evidence type="ECO:0000256" key="6">
    <source>
        <dbReference type="PROSITE-ProRule" id="PRU00723"/>
    </source>
</evidence>
<dbReference type="Pfam" id="PF22628">
    <property type="entry name" value="zf-CCCH_10"/>
    <property type="match status" value="2"/>
</dbReference>
<feature type="domain" description="C3H1-type" evidence="7">
    <location>
        <begin position="840"/>
        <end position="866"/>
    </location>
</feature>
<dbReference type="Proteomes" id="UP000290809">
    <property type="component" value="Unassembled WGS sequence"/>
</dbReference>
<gene>
    <name evidence="8" type="ORF">DC041_0006169</name>
</gene>
<dbReference type="STRING" id="6184.A0A430QFY3"/>
<dbReference type="PANTHER" id="PTHR12675:SF12">
    <property type="entry name" value="PROTEIN MUSCLEBLIND"/>
    <property type="match status" value="1"/>
</dbReference>
<evidence type="ECO:0000256" key="5">
    <source>
        <dbReference type="ARBA" id="ARBA00038226"/>
    </source>
</evidence>
<comment type="caution">
    <text evidence="8">The sequence shown here is derived from an EMBL/GenBank/DDBJ whole genome shotgun (WGS) entry which is preliminary data.</text>
</comment>
<dbReference type="InterPro" id="IPR054429">
    <property type="entry name" value="Znf-CCCH_Muscleblind-like"/>
</dbReference>
<keyword evidence="4 6" id="KW-0862">Zinc</keyword>
<keyword evidence="9" id="KW-1185">Reference proteome</keyword>
<evidence type="ECO:0000313" key="8">
    <source>
        <dbReference type="EMBL" id="RTG86584.1"/>
    </source>
</evidence>
<dbReference type="AlphaFoldDB" id="A0A430QFY3"/>
<dbReference type="InterPro" id="IPR000571">
    <property type="entry name" value="Znf_CCCH"/>
</dbReference>
<evidence type="ECO:0000313" key="9">
    <source>
        <dbReference type="Proteomes" id="UP000290809"/>
    </source>
</evidence>
<keyword evidence="3 6" id="KW-0863">Zinc-finger</keyword>